<dbReference type="OrthoDB" id="164533at2759"/>
<accession>A0A225WJC3</accession>
<name>A0A225WJC3_9STRA</name>
<sequence length="177" mass="19659">MCTIEAFSDELLYPLKDDDSILEMVFSGETYPRPEGLQDDEWTLVQRMTGFEWESQTGLSAAIDELESINAISTDFPALSSRTWQQALPIDRGESQDKKSLKAENLTVTYQDGSSDERGLNLGVSSVTKLTGLTTSATQKFQKFVASTRIKMSSNKQLATDKVFTKLNVGNIESKNL</sequence>
<keyword evidence="1" id="KW-0723">Serine/threonine-protein kinase</keyword>
<dbReference type="STRING" id="4795.A0A225WJC3"/>
<gene>
    <name evidence="1" type="ORF">PHMEG_0008188</name>
</gene>
<keyword evidence="1" id="KW-0418">Kinase</keyword>
<keyword evidence="1" id="KW-0808">Transferase</keyword>
<dbReference type="GO" id="GO:0004674">
    <property type="term" value="F:protein serine/threonine kinase activity"/>
    <property type="evidence" value="ECO:0007669"/>
    <property type="project" value="UniProtKB-KW"/>
</dbReference>
<dbReference type="AlphaFoldDB" id="A0A225WJC3"/>
<dbReference type="Proteomes" id="UP000198211">
    <property type="component" value="Unassembled WGS sequence"/>
</dbReference>
<protein>
    <submittedName>
        <fullName evidence="1">Serine/threonine protein kinase</fullName>
    </submittedName>
</protein>
<organism evidence="1 2">
    <name type="scientific">Phytophthora megakarya</name>
    <dbReference type="NCBI Taxonomy" id="4795"/>
    <lineage>
        <taxon>Eukaryota</taxon>
        <taxon>Sar</taxon>
        <taxon>Stramenopiles</taxon>
        <taxon>Oomycota</taxon>
        <taxon>Peronosporomycetes</taxon>
        <taxon>Peronosporales</taxon>
        <taxon>Peronosporaceae</taxon>
        <taxon>Phytophthora</taxon>
    </lineage>
</organism>
<evidence type="ECO:0000313" key="2">
    <source>
        <dbReference type="Proteomes" id="UP000198211"/>
    </source>
</evidence>
<comment type="caution">
    <text evidence="1">The sequence shown here is derived from an EMBL/GenBank/DDBJ whole genome shotgun (WGS) entry which is preliminary data.</text>
</comment>
<keyword evidence="2" id="KW-1185">Reference proteome</keyword>
<reference evidence="2" key="1">
    <citation type="submission" date="2017-03" db="EMBL/GenBank/DDBJ databases">
        <title>Phytopthora megakarya and P. palmivora, two closely related causual agents of cacao black pod achieved similar genome size and gene model numbers by different mechanisms.</title>
        <authorList>
            <person name="Ali S."/>
            <person name="Shao J."/>
            <person name="Larry D.J."/>
            <person name="Kronmiller B."/>
            <person name="Shen D."/>
            <person name="Strem M.D."/>
            <person name="Melnick R.L."/>
            <person name="Guiltinan M.J."/>
            <person name="Tyler B.M."/>
            <person name="Meinhardt L.W."/>
            <person name="Bailey B.A."/>
        </authorList>
    </citation>
    <scope>NUCLEOTIDE SEQUENCE [LARGE SCALE GENOMIC DNA]</scope>
    <source>
        <strain evidence="2">zdho120</strain>
    </source>
</reference>
<dbReference type="EMBL" id="NBNE01000687">
    <property type="protein sequence ID" value="OWZ17816.1"/>
    <property type="molecule type" value="Genomic_DNA"/>
</dbReference>
<proteinExistence type="predicted"/>
<evidence type="ECO:0000313" key="1">
    <source>
        <dbReference type="EMBL" id="OWZ17816.1"/>
    </source>
</evidence>